<organism evidence="2 3">
    <name type="scientific">Trifolium medium</name>
    <dbReference type="NCBI Taxonomy" id="97028"/>
    <lineage>
        <taxon>Eukaryota</taxon>
        <taxon>Viridiplantae</taxon>
        <taxon>Streptophyta</taxon>
        <taxon>Embryophyta</taxon>
        <taxon>Tracheophyta</taxon>
        <taxon>Spermatophyta</taxon>
        <taxon>Magnoliopsida</taxon>
        <taxon>eudicotyledons</taxon>
        <taxon>Gunneridae</taxon>
        <taxon>Pentapetalae</taxon>
        <taxon>rosids</taxon>
        <taxon>fabids</taxon>
        <taxon>Fabales</taxon>
        <taxon>Fabaceae</taxon>
        <taxon>Papilionoideae</taxon>
        <taxon>50 kb inversion clade</taxon>
        <taxon>NPAAA clade</taxon>
        <taxon>Hologalegina</taxon>
        <taxon>IRL clade</taxon>
        <taxon>Trifolieae</taxon>
        <taxon>Trifolium</taxon>
    </lineage>
</organism>
<proteinExistence type="predicted"/>
<dbReference type="AlphaFoldDB" id="A0A392RQN5"/>
<sequence length="27" mass="2965">AVLDGLRLAQERGITKLKVEVDSRVVV</sequence>
<dbReference type="InterPro" id="IPR002156">
    <property type="entry name" value="RNaseH_domain"/>
</dbReference>
<evidence type="ECO:0000313" key="2">
    <source>
        <dbReference type="EMBL" id="MCI38629.1"/>
    </source>
</evidence>
<name>A0A392RQN5_9FABA</name>
<evidence type="ECO:0000259" key="1">
    <source>
        <dbReference type="Pfam" id="PF13456"/>
    </source>
</evidence>
<dbReference type="Proteomes" id="UP000265520">
    <property type="component" value="Unassembled WGS sequence"/>
</dbReference>
<dbReference type="Pfam" id="PF13456">
    <property type="entry name" value="RVT_3"/>
    <property type="match status" value="1"/>
</dbReference>
<feature type="non-terminal residue" evidence="2">
    <location>
        <position position="1"/>
    </location>
</feature>
<comment type="caution">
    <text evidence="2">The sequence shown here is derived from an EMBL/GenBank/DDBJ whole genome shotgun (WGS) entry which is preliminary data.</text>
</comment>
<feature type="domain" description="RNase H type-1" evidence="1">
    <location>
        <begin position="1"/>
        <end position="27"/>
    </location>
</feature>
<dbReference type="EMBL" id="LXQA010257796">
    <property type="protein sequence ID" value="MCI38629.1"/>
    <property type="molecule type" value="Genomic_DNA"/>
</dbReference>
<keyword evidence="3" id="KW-1185">Reference proteome</keyword>
<protein>
    <recommendedName>
        <fullName evidence="1">RNase H type-1 domain-containing protein</fullName>
    </recommendedName>
</protein>
<dbReference type="GO" id="GO:0003676">
    <property type="term" value="F:nucleic acid binding"/>
    <property type="evidence" value="ECO:0007669"/>
    <property type="project" value="InterPro"/>
</dbReference>
<reference evidence="2 3" key="1">
    <citation type="journal article" date="2018" name="Front. Plant Sci.">
        <title>Red Clover (Trifolium pratense) and Zigzag Clover (T. medium) - A Picture of Genomic Similarities and Differences.</title>
        <authorList>
            <person name="Dluhosova J."/>
            <person name="Istvanek J."/>
            <person name="Nedelnik J."/>
            <person name="Repkova J."/>
        </authorList>
    </citation>
    <scope>NUCLEOTIDE SEQUENCE [LARGE SCALE GENOMIC DNA]</scope>
    <source>
        <strain evidence="3">cv. 10/8</strain>
        <tissue evidence="2">Leaf</tissue>
    </source>
</reference>
<accession>A0A392RQN5</accession>
<evidence type="ECO:0000313" key="3">
    <source>
        <dbReference type="Proteomes" id="UP000265520"/>
    </source>
</evidence>
<dbReference type="GO" id="GO:0004523">
    <property type="term" value="F:RNA-DNA hybrid ribonuclease activity"/>
    <property type="evidence" value="ECO:0007669"/>
    <property type="project" value="InterPro"/>
</dbReference>